<feature type="signal peptide" evidence="4">
    <location>
        <begin position="1"/>
        <end position="28"/>
    </location>
</feature>
<dbReference type="PANTHER" id="PTHR46780">
    <property type="entry name" value="PROTEIN EVA-1"/>
    <property type="match status" value="1"/>
</dbReference>
<dbReference type="PROSITE" id="PS50228">
    <property type="entry name" value="SUEL_LECTIN"/>
    <property type="match status" value="2"/>
</dbReference>
<dbReference type="Pfam" id="PF02140">
    <property type="entry name" value="SUEL_Lectin"/>
    <property type="match status" value="2"/>
</dbReference>
<keyword evidence="4" id="KW-0732">Signal</keyword>
<dbReference type="AlphaFoldDB" id="A0A9F5MPN2"/>
<dbReference type="CDD" id="cd22828">
    <property type="entry name" value="Gal_Rha_Lectin_EVA1_EVA1C_rpt1"/>
    <property type="match status" value="1"/>
</dbReference>
<sequence>MPGSWLMGWLWLVGTVVSLSCFPALLEAAPEFSGYLRKILKNHTIHACDGEQLTILCPHKTSISILSAFYGRRVPSPNLCPASGDLFLESIDCSSATTHQKMMDECQDHRWCHFLVHSRVFGPDPCPETHKYLVVSYKCRPANYRLKTVCENDKMRLQCRSNSVLAIYSSIYGRPLRGKLECSSMNGTGPEIECIAPDALRRVSQRCHRKENCTIAANKATFGDPCFPGVKKQLRVSYTCVPRKLLEEATRDSREDPFSISDYTHGVPEKAGFYFLCGVSGGLVFLLLFFVPKTTFLHDLKEVFKKADLTDTLQLETTKLRDDQDEENREDSSSETSFCHLTRNYRNTNIFGPELTAALEGAIDQRGHEGDEIWIPKESSPYAIHKIKSATK</sequence>
<dbReference type="Gene3D" id="2.60.120.740">
    <property type="match status" value="2"/>
</dbReference>
<dbReference type="InterPro" id="IPR000922">
    <property type="entry name" value="Lectin_gal-bd_dom"/>
</dbReference>
<keyword evidence="3" id="KW-1133">Transmembrane helix</keyword>
<keyword evidence="2" id="KW-0677">Repeat</keyword>
<evidence type="ECO:0000313" key="6">
    <source>
        <dbReference type="Proteomes" id="UP000695026"/>
    </source>
</evidence>
<dbReference type="FunFam" id="2.60.120.740:FF:000003">
    <property type="entry name" value="Protein eva-1 homolog C"/>
    <property type="match status" value="1"/>
</dbReference>
<organism evidence="6 7">
    <name type="scientific">Python bivittatus</name>
    <name type="common">Burmese python</name>
    <name type="synonym">Python molurus bivittatus</name>
    <dbReference type="NCBI Taxonomy" id="176946"/>
    <lineage>
        <taxon>Eukaryota</taxon>
        <taxon>Metazoa</taxon>
        <taxon>Chordata</taxon>
        <taxon>Craniata</taxon>
        <taxon>Vertebrata</taxon>
        <taxon>Euteleostomi</taxon>
        <taxon>Lepidosauria</taxon>
        <taxon>Squamata</taxon>
        <taxon>Bifurcata</taxon>
        <taxon>Unidentata</taxon>
        <taxon>Episquamata</taxon>
        <taxon>Toxicofera</taxon>
        <taxon>Serpentes</taxon>
        <taxon>Henophidia</taxon>
        <taxon>Pythonidae</taxon>
        <taxon>Python</taxon>
    </lineage>
</organism>
<protein>
    <submittedName>
        <fullName evidence="7">Protein eva-1 homolog C-like isoform X2</fullName>
    </submittedName>
</protein>
<evidence type="ECO:0000256" key="3">
    <source>
        <dbReference type="SAM" id="Phobius"/>
    </source>
</evidence>
<feature type="domain" description="SUEL-type lectin" evidence="5">
    <location>
        <begin position="47"/>
        <end position="140"/>
    </location>
</feature>
<evidence type="ECO:0000313" key="7">
    <source>
        <dbReference type="RefSeq" id="XP_025018740.1"/>
    </source>
</evidence>
<keyword evidence="1" id="KW-0430">Lectin</keyword>
<feature type="chain" id="PRO_5039899382" evidence="4">
    <location>
        <begin position="29"/>
        <end position="392"/>
    </location>
</feature>
<evidence type="ECO:0000256" key="1">
    <source>
        <dbReference type="ARBA" id="ARBA00022734"/>
    </source>
</evidence>
<reference evidence="7" key="1">
    <citation type="submission" date="2025-08" db="UniProtKB">
        <authorList>
            <consortium name="RefSeq"/>
        </authorList>
    </citation>
    <scope>IDENTIFICATION</scope>
    <source>
        <tissue evidence="7">Liver</tissue>
    </source>
</reference>
<evidence type="ECO:0000256" key="4">
    <source>
        <dbReference type="SAM" id="SignalP"/>
    </source>
</evidence>
<keyword evidence="3" id="KW-0472">Membrane</keyword>
<dbReference type="Proteomes" id="UP000695026">
    <property type="component" value="Unplaced"/>
</dbReference>
<accession>A0A9F5MPN2</accession>
<feature type="domain" description="SUEL-type lectin" evidence="5">
    <location>
        <begin position="149"/>
        <end position="241"/>
    </location>
</feature>
<feature type="transmembrane region" description="Helical" evidence="3">
    <location>
        <begin position="271"/>
        <end position="291"/>
    </location>
</feature>
<evidence type="ECO:0000259" key="5">
    <source>
        <dbReference type="PROSITE" id="PS50228"/>
    </source>
</evidence>
<evidence type="ECO:0000256" key="2">
    <source>
        <dbReference type="ARBA" id="ARBA00022737"/>
    </source>
</evidence>
<keyword evidence="6" id="KW-1185">Reference proteome</keyword>
<dbReference type="InterPro" id="IPR043159">
    <property type="entry name" value="Lectin_gal-bd_sf"/>
</dbReference>
<proteinExistence type="predicted"/>
<dbReference type="GO" id="GO:0030246">
    <property type="term" value="F:carbohydrate binding"/>
    <property type="evidence" value="ECO:0007669"/>
    <property type="project" value="UniProtKB-KW"/>
</dbReference>
<gene>
    <name evidence="7" type="primary">LOC103058827</name>
</gene>
<dbReference type="RefSeq" id="XP_025018740.1">
    <property type="nucleotide sequence ID" value="XM_025162972.1"/>
</dbReference>
<keyword evidence="3" id="KW-0812">Transmembrane</keyword>
<dbReference type="GeneID" id="103058827"/>
<dbReference type="CDD" id="cd22829">
    <property type="entry name" value="Gal_Rha_Lectin_EVA1_EVA1C_rpt2"/>
    <property type="match status" value="1"/>
</dbReference>
<name>A0A9F5MPN2_PYTBI</name>